<reference evidence="2" key="1">
    <citation type="journal article" date="2021" name="Proc. Natl. Acad. Sci. U.S.A.">
        <title>A Catalog of Tens of Thousands of Viruses from Human Metagenomes Reveals Hidden Associations with Chronic Diseases.</title>
        <authorList>
            <person name="Tisza M.J."/>
            <person name="Buck C.B."/>
        </authorList>
    </citation>
    <scope>NUCLEOTIDE SEQUENCE</scope>
    <source>
        <strain evidence="2">CtLnO19</strain>
    </source>
</reference>
<dbReference type="EMBL" id="BK015301">
    <property type="protein sequence ID" value="DAE00243.1"/>
    <property type="molecule type" value="Genomic_DNA"/>
</dbReference>
<name>A0A8S5P1A8_9CAUD</name>
<dbReference type="InterPro" id="IPR046907">
    <property type="entry name" value="SH3DP"/>
</dbReference>
<evidence type="ECO:0000313" key="2">
    <source>
        <dbReference type="EMBL" id="DAE00243.1"/>
    </source>
</evidence>
<accession>A0A8S5P1A8</accession>
<dbReference type="Pfam" id="PF20287">
    <property type="entry name" value="SH3DP"/>
    <property type="match status" value="1"/>
</dbReference>
<sequence length="135" mass="14972">MSNSFVVGKVYSFDTYAPDVLSTRIINAKCLAILNAQNAIANGLDVISFHERMRPHLPSGHNDDPLTMTYVKLLNSAGVETIFALDWINLTTLVETQANRIVITLDNVSIEDMEVLRKAITSRGYTNISMVLTEV</sequence>
<organism evidence="2">
    <name type="scientific">Myoviridae sp. ctLnO19</name>
    <dbReference type="NCBI Taxonomy" id="2825085"/>
    <lineage>
        <taxon>Viruses</taxon>
        <taxon>Duplodnaviria</taxon>
        <taxon>Heunggongvirae</taxon>
        <taxon>Uroviricota</taxon>
        <taxon>Caudoviricetes</taxon>
    </lineage>
</organism>
<protein>
    <recommendedName>
        <fullName evidence="1">SH3 fold domain-containing protein</fullName>
    </recommendedName>
</protein>
<feature type="domain" description="SH3 fold" evidence="1">
    <location>
        <begin position="6"/>
        <end position="126"/>
    </location>
</feature>
<proteinExistence type="predicted"/>
<evidence type="ECO:0000259" key="1">
    <source>
        <dbReference type="Pfam" id="PF20287"/>
    </source>
</evidence>